<proteinExistence type="predicted"/>
<protein>
    <submittedName>
        <fullName evidence="9">Citrate transporter</fullName>
    </submittedName>
</protein>
<evidence type="ECO:0000256" key="7">
    <source>
        <dbReference type="SAM" id="Phobius"/>
    </source>
</evidence>
<accession>M1WU48</accession>
<dbReference type="InterPro" id="IPR004680">
    <property type="entry name" value="Cit_transptr-like_dom"/>
</dbReference>
<keyword evidence="5 7" id="KW-1133">Transmembrane helix</keyword>
<feature type="transmembrane region" description="Helical" evidence="7">
    <location>
        <begin position="5"/>
        <end position="22"/>
    </location>
</feature>
<keyword evidence="2" id="KW-0813">Transport</keyword>
<name>M1WU48_PSEP2</name>
<evidence type="ECO:0000259" key="8">
    <source>
        <dbReference type="PROSITE" id="PS51202"/>
    </source>
</evidence>
<sequence length="599" mass="64374">MTPEIITVMAVLAFAVLLFIFEWVRVDVVGIIMMVLLPLLGLVTPQQAISGLSSNAVVSIIAVIIIGAGLDKTGVMNSMARIILRFAGKSESRIMTLISGTVAFISGFMQNIGAAALFLPAAKRIGNQTGVPVGRLLMPMGFCAIIGGCLTLVGSSPLILLNDLMVVGGTKYESFGLFSVTPVGLLLIAAALVYFILFGRFILPTRADEENSGPMSTVLSNTYNNVGSLFELHVPEDWESDQSLKSLDLRPIYFCTLVAIARDGGKTHIFAPTPQEEVRPGDHLVVVGPQEFVEHMADDLNWTLQVELSTFAEELSPNNAGIMEGLVTPRSEFMGTTFADMRIRERFQVSPLAIFRGDKIFISGLSDIILESGDALLLHGRWEVFHMLKGLPDLVFTEGVKGELLRTDKAKVALMWLAVSLVMILGFHVQLSIALLTGALGMVLTKVLTIDEAYQSVDWMTVFLLGGLIPLGMAFENTGAAKYIADTIMAALGTPSAVVLLTVIGILTSFFTLVASNVGATVLLVPLSMNMALNAGVDPRVAALTVAVAASNTFVLPTHQVNALIMRPGGYRTIDYVRSGAGMTVIYMVVMITALMMFY</sequence>
<dbReference type="Pfam" id="PF03600">
    <property type="entry name" value="CitMHS"/>
    <property type="match status" value="1"/>
</dbReference>
<feature type="transmembrane region" description="Helical" evidence="7">
    <location>
        <begin position="28"/>
        <end position="45"/>
    </location>
</feature>
<feature type="transmembrane region" description="Helical" evidence="7">
    <location>
        <begin position="414"/>
        <end position="444"/>
    </location>
</feature>
<evidence type="ECO:0000256" key="6">
    <source>
        <dbReference type="ARBA" id="ARBA00023136"/>
    </source>
</evidence>
<dbReference type="KEGG" id="dpi:BN4_20170"/>
<gene>
    <name evidence="9" type="ordered locus">BN4_20170</name>
</gene>
<dbReference type="PATRIC" id="fig|879567.3.peg.3236"/>
<evidence type="ECO:0000256" key="2">
    <source>
        <dbReference type="ARBA" id="ARBA00022448"/>
    </source>
</evidence>
<dbReference type="EMBL" id="FO203427">
    <property type="protein sequence ID" value="CCH50232.1"/>
    <property type="molecule type" value="Genomic_DNA"/>
</dbReference>
<dbReference type="OrthoDB" id="9765532at2"/>
<feature type="domain" description="RCK C-terminal" evidence="8">
    <location>
        <begin position="310"/>
        <end position="394"/>
    </location>
</feature>
<dbReference type="Gene3D" id="3.30.70.1450">
    <property type="entry name" value="Regulator of K+ conductance, C-terminal domain"/>
    <property type="match status" value="2"/>
</dbReference>
<dbReference type="InterPro" id="IPR051679">
    <property type="entry name" value="DASS-Related_Transporters"/>
</dbReference>
<dbReference type="HOGENOM" id="CLU_005170_6_1_7"/>
<keyword evidence="4" id="KW-0677">Repeat</keyword>
<comment type="subcellular location">
    <subcellularLocation>
        <location evidence="1">Membrane</location>
        <topology evidence="1">Multi-pass membrane protein</topology>
    </subcellularLocation>
</comment>
<dbReference type="PANTHER" id="PTHR43652">
    <property type="entry name" value="BASIC AMINO ACID ANTIPORTER YFCC-RELATED"/>
    <property type="match status" value="1"/>
</dbReference>
<dbReference type="GO" id="GO:0005886">
    <property type="term" value="C:plasma membrane"/>
    <property type="evidence" value="ECO:0007669"/>
    <property type="project" value="TreeGrafter"/>
</dbReference>
<feature type="transmembrane region" description="Helical" evidence="7">
    <location>
        <begin position="175"/>
        <end position="197"/>
    </location>
</feature>
<organism evidence="9 10">
    <name type="scientific">Pseudodesulfovibrio piezophilus (strain DSM 21447 / JCM 15486 / C1TLV30)</name>
    <name type="common">Desulfovibrio piezophilus</name>
    <dbReference type="NCBI Taxonomy" id="1322246"/>
    <lineage>
        <taxon>Bacteria</taxon>
        <taxon>Pseudomonadati</taxon>
        <taxon>Thermodesulfobacteriota</taxon>
        <taxon>Desulfovibrionia</taxon>
        <taxon>Desulfovibrionales</taxon>
        <taxon>Desulfovibrionaceae</taxon>
    </lineage>
</organism>
<reference evidence="9 10" key="1">
    <citation type="journal article" date="2013" name="PLoS ONE">
        <title>The first genomic and proteomic characterization of a deep-sea sulfate reducer: insights into the piezophilic lifestyle of Desulfovibrio piezophilus.</title>
        <authorList>
            <person name="Pradel N."/>
            <person name="Ji B."/>
            <person name="Gimenez G."/>
            <person name="Talla E."/>
            <person name="Lenoble P."/>
            <person name="Garel M."/>
            <person name="Tamburini C."/>
            <person name="Fourquet P."/>
            <person name="Lebrun R."/>
            <person name="Bertin P."/>
            <person name="Denis Y."/>
            <person name="Pophillat M."/>
            <person name="Barbe V."/>
            <person name="Ollivier B."/>
            <person name="Dolla A."/>
        </authorList>
    </citation>
    <scope>NUCLEOTIDE SEQUENCE [LARGE SCALE GENOMIC DNA]</scope>
    <source>
        <strain evidence="10">DSM 10523 / SB164P1</strain>
    </source>
</reference>
<evidence type="ECO:0000256" key="4">
    <source>
        <dbReference type="ARBA" id="ARBA00022737"/>
    </source>
</evidence>
<feature type="transmembrane region" description="Helical" evidence="7">
    <location>
        <begin position="579"/>
        <end position="598"/>
    </location>
</feature>
<evidence type="ECO:0000313" key="10">
    <source>
        <dbReference type="Proteomes" id="UP000011724"/>
    </source>
</evidence>
<feature type="transmembrane region" description="Helical" evidence="7">
    <location>
        <begin position="487"/>
        <end position="504"/>
    </location>
</feature>
<dbReference type="PANTHER" id="PTHR43652:SF2">
    <property type="entry name" value="BASIC AMINO ACID ANTIPORTER YFCC-RELATED"/>
    <property type="match status" value="1"/>
</dbReference>
<evidence type="ECO:0000256" key="3">
    <source>
        <dbReference type="ARBA" id="ARBA00022692"/>
    </source>
</evidence>
<dbReference type="GO" id="GO:0008324">
    <property type="term" value="F:monoatomic cation transmembrane transporter activity"/>
    <property type="evidence" value="ECO:0007669"/>
    <property type="project" value="InterPro"/>
</dbReference>
<keyword evidence="10" id="KW-1185">Reference proteome</keyword>
<evidence type="ECO:0000256" key="1">
    <source>
        <dbReference type="ARBA" id="ARBA00004141"/>
    </source>
</evidence>
<dbReference type="Pfam" id="PF02080">
    <property type="entry name" value="TrkA_C"/>
    <property type="match status" value="1"/>
</dbReference>
<feature type="domain" description="RCK C-terminal" evidence="8">
    <location>
        <begin position="216"/>
        <end position="302"/>
    </location>
</feature>
<feature type="transmembrane region" description="Helical" evidence="7">
    <location>
        <begin position="456"/>
        <end position="475"/>
    </location>
</feature>
<evidence type="ECO:0000313" key="9">
    <source>
        <dbReference type="EMBL" id="CCH50232.1"/>
    </source>
</evidence>
<dbReference type="InterPro" id="IPR036721">
    <property type="entry name" value="RCK_C_sf"/>
</dbReference>
<dbReference type="GO" id="GO:0006813">
    <property type="term" value="P:potassium ion transport"/>
    <property type="evidence" value="ECO:0007669"/>
    <property type="project" value="InterPro"/>
</dbReference>
<feature type="transmembrane region" description="Helical" evidence="7">
    <location>
        <begin position="94"/>
        <end position="121"/>
    </location>
</feature>
<dbReference type="BioCyc" id="DPIE1322246:BN4_RS15080-MONOMER"/>
<evidence type="ECO:0000256" key="5">
    <source>
        <dbReference type="ARBA" id="ARBA00022989"/>
    </source>
</evidence>
<dbReference type="InterPro" id="IPR006037">
    <property type="entry name" value="RCK_C"/>
</dbReference>
<feature type="transmembrane region" description="Helical" evidence="7">
    <location>
        <begin position="133"/>
        <end position="155"/>
    </location>
</feature>
<dbReference type="eggNOG" id="COG0471">
    <property type="taxonomic scope" value="Bacteria"/>
</dbReference>
<dbReference type="PROSITE" id="PS51202">
    <property type="entry name" value="RCK_C"/>
    <property type="match status" value="2"/>
</dbReference>
<reference evidence="10" key="2">
    <citation type="journal article" date="2013" name="Stand. Genomic Sci.">
        <title>Complete genome sequence of Desulfocapsa sulfexigens, a marine deltaproteobacterium specialized in disproportionating inorganic sulfur compounds.</title>
        <authorList>
            <person name="Finster K.W."/>
            <person name="Kjeldsen K.U."/>
            <person name="Kube M."/>
            <person name="Reinhardt R."/>
            <person name="Mussmann M."/>
            <person name="Amann R."/>
            <person name="Schreiber L."/>
        </authorList>
    </citation>
    <scope>NUCLEOTIDE SEQUENCE [LARGE SCALE GENOMIC DNA]</scope>
    <source>
        <strain evidence="10">DSM 10523 / SB164P1</strain>
    </source>
</reference>
<dbReference type="AlphaFoldDB" id="M1WU48"/>
<feature type="transmembrane region" description="Helical" evidence="7">
    <location>
        <begin position="541"/>
        <end position="559"/>
    </location>
</feature>
<dbReference type="STRING" id="1322246.BN4_20170"/>
<keyword evidence="3 7" id="KW-0812">Transmembrane</keyword>
<feature type="transmembrane region" description="Helical" evidence="7">
    <location>
        <begin position="52"/>
        <end position="70"/>
    </location>
</feature>
<dbReference type="RefSeq" id="WP_015416274.1">
    <property type="nucleotide sequence ID" value="NC_020409.1"/>
</dbReference>
<keyword evidence="6 7" id="KW-0472">Membrane</keyword>
<dbReference type="Proteomes" id="UP000011724">
    <property type="component" value="Chromosome"/>
</dbReference>
<dbReference type="SUPFAM" id="SSF116726">
    <property type="entry name" value="TrkA C-terminal domain-like"/>
    <property type="match status" value="2"/>
</dbReference>